<evidence type="ECO:0000256" key="1">
    <source>
        <dbReference type="SAM" id="MobiDB-lite"/>
    </source>
</evidence>
<dbReference type="Proteomes" id="UP000326671">
    <property type="component" value="Unassembled WGS sequence"/>
</dbReference>
<feature type="compositionally biased region" description="Basic residues" evidence="1">
    <location>
        <begin position="1"/>
        <end position="11"/>
    </location>
</feature>
<keyword evidence="3" id="KW-1185">Reference proteome</keyword>
<organism evidence="2 3">
    <name type="scientific">Niallia endozanthoxylica</name>
    <dbReference type="NCBI Taxonomy" id="2036016"/>
    <lineage>
        <taxon>Bacteria</taxon>
        <taxon>Bacillati</taxon>
        <taxon>Bacillota</taxon>
        <taxon>Bacilli</taxon>
        <taxon>Bacillales</taxon>
        <taxon>Bacillaceae</taxon>
        <taxon>Niallia</taxon>
    </lineage>
</organism>
<proteinExistence type="predicted"/>
<dbReference type="InterPro" id="IPR025435">
    <property type="entry name" value="YfhD-like"/>
</dbReference>
<dbReference type="Pfam" id="PF14151">
    <property type="entry name" value="YfhD"/>
    <property type="match status" value="1"/>
</dbReference>
<sequence>MGRAQGHKTRDRNKSSLPQVPKNMKYDRMSEEYAQELNNQISREEQALANAANQRNQGNNG</sequence>
<dbReference type="AlphaFoldDB" id="A0A5J5I3Z3"/>
<dbReference type="RefSeq" id="WP_150438213.1">
    <property type="nucleotide sequence ID" value="NZ_VYKL01000005.1"/>
</dbReference>
<reference evidence="2 3" key="1">
    <citation type="submission" date="2019-09" db="EMBL/GenBank/DDBJ databases">
        <title>Whole genome sequences of isolates from the Mars Exploration Rovers.</title>
        <authorList>
            <person name="Seuylemezian A."/>
            <person name="Vaishampayan P."/>
        </authorList>
    </citation>
    <scope>NUCLEOTIDE SEQUENCE [LARGE SCALE GENOMIC DNA]</scope>
    <source>
        <strain evidence="2 3">MER_TA_151</strain>
    </source>
</reference>
<dbReference type="OrthoDB" id="2973490at2"/>
<evidence type="ECO:0000313" key="3">
    <source>
        <dbReference type="Proteomes" id="UP000326671"/>
    </source>
</evidence>
<evidence type="ECO:0000313" key="2">
    <source>
        <dbReference type="EMBL" id="KAA9031129.1"/>
    </source>
</evidence>
<protein>
    <submittedName>
        <fullName evidence="2">YfhD family protein</fullName>
    </submittedName>
</protein>
<gene>
    <name evidence="2" type="ORF">F4V44_01475</name>
</gene>
<comment type="caution">
    <text evidence="2">The sequence shown here is derived from an EMBL/GenBank/DDBJ whole genome shotgun (WGS) entry which is preliminary data.</text>
</comment>
<feature type="region of interest" description="Disordered" evidence="1">
    <location>
        <begin position="1"/>
        <end position="32"/>
    </location>
</feature>
<name>A0A5J5I3Z3_9BACI</name>
<accession>A0A5J5I3Z3</accession>
<dbReference type="EMBL" id="VYKL01000005">
    <property type="protein sequence ID" value="KAA9031129.1"/>
    <property type="molecule type" value="Genomic_DNA"/>
</dbReference>